<dbReference type="GO" id="GO:0003677">
    <property type="term" value="F:DNA binding"/>
    <property type="evidence" value="ECO:0007669"/>
    <property type="project" value="UniProtKB-UniRule"/>
</dbReference>
<dbReference type="Proteomes" id="UP000050417">
    <property type="component" value="Unassembled WGS sequence"/>
</dbReference>
<reference evidence="6 7" key="1">
    <citation type="submission" date="2015-07" db="EMBL/GenBank/DDBJ databases">
        <title>Genome sequence of Ornatilinea apprima DSM 23815.</title>
        <authorList>
            <person name="Hemp J."/>
            <person name="Ward L.M."/>
            <person name="Pace L.A."/>
            <person name="Fischer W.W."/>
        </authorList>
    </citation>
    <scope>NUCLEOTIDE SEQUENCE [LARGE SCALE GENOMIC DNA]</scope>
    <source>
        <strain evidence="6 7">P3M-1</strain>
    </source>
</reference>
<dbReference type="PANTHER" id="PTHR47506">
    <property type="entry name" value="TRANSCRIPTIONAL REGULATORY PROTEIN"/>
    <property type="match status" value="1"/>
</dbReference>
<dbReference type="AlphaFoldDB" id="A0A0P6XTM1"/>
<evidence type="ECO:0000313" key="7">
    <source>
        <dbReference type="Proteomes" id="UP000050417"/>
    </source>
</evidence>
<dbReference type="InterPro" id="IPR001647">
    <property type="entry name" value="HTH_TetR"/>
</dbReference>
<keyword evidence="1" id="KW-0805">Transcription regulation</keyword>
<dbReference type="SUPFAM" id="SSF46689">
    <property type="entry name" value="Homeodomain-like"/>
    <property type="match status" value="1"/>
</dbReference>
<dbReference type="OrthoDB" id="9812993at2"/>
<dbReference type="Pfam" id="PF00440">
    <property type="entry name" value="TetR_N"/>
    <property type="match status" value="1"/>
</dbReference>
<dbReference type="PANTHER" id="PTHR47506:SF1">
    <property type="entry name" value="HTH-TYPE TRANSCRIPTIONAL REGULATOR YJDC"/>
    <property type="match status" value="1"/>
</dbReference>
<proteinExistence type="predicted"/>
<comment type="caution">
    <text evidence="6">The sequence shown here is derived from an EMBL/GenBank/DDBJ whole genome shotgun (WGS) entry which is preliminary data.</text>
</comment>
<dbReference type="PROSITE" id="PS50977">
    <property type="entry name" value="HTH_TETR_2"/>
    <property type="match status" value="1"/>
</dbReference>
<feature type="domain" description="HTH tetR-type" evidence="5">
    <location>
        <begin position="11"/>
        <end position="71"/>
    </location>
</feature>
<dbReference type="InterPro" id="IPR009057">
    <property type="entry name" value="Homeodomain-like_sf"/>
</dbReference>
<organism evidence="6 7">
    <name type="scientific">Ornatilinea apprima</name>
    <dbReference type="NCBI Taxonomy" id="1134406"/>
    <lineage>
        <taxon>Bacteria</taxon>
        <taxon>Bacillati</taxon>
        <taxon>Chloroflexota</taxon>
        <taxon>Anaerolineae</taxon>
        <taxon>Anaerolineales</taxon>
        <taxon>Anaerolineaceae</taxon>
        <taxon>Ornatilinea</taxon>
    </lineage>
</organism>
<name>A0A0P6XTM1_9CHLR</name>
<protein>
    <recommendedName>
        <fullName evidence="5">HTH tetR-type domain-containing protein</fullName>
    </recommendedName>
</protein>
<gene>
    <name evidence="6" type="ORF">ADN00_11395</name>
</gene>
<dbReference type="STRING" id="1134406.ADN00_11395"/>
<accession>A0A0P6XTM1</accession>
<keyword evidence="2 4" id="KW-0238">DNA-binding</keyword>
<evidence type="ECO:0000256" key="1">
    <source>
        <dbReference type="ARBA" id="ARBA00023015"/>
    </source>
</evidence>
<sequence length="200" mass="23532">MPRGFSDEEKTRIRARLLEKGRGLFEQYGLKKTNVEDLTRAAGISKGAFYHFYESKEELFFEILDRVEEEFHQRVFTAAVDETLPAREGLIRFLRTVFEQLAHYPLLYSVGKDEYESLLRKLPREKAEAHVRGDALALEQVMSRFRQTGRLREIDPQLFANLGVSLYLLWMHRDDMVFSRFEETLDAWIEMLAGYLVLDD</sequence>
<evidence type="ECO:0000256" key="4">
    <source>
        <dbReference type="PROSITE-ProRule" id="PRU00335"/>
    </source>
</evidence>
<dbReference type="EMBL" id="LGCL01000025">
    <property type="protein sequence ID" value="KPL76555.1"/>
    <property type="molecule type" value="Genomic_DNA"/>
</dbReference>
<feature type="DNA-binding region" description="H-T-H motif" evidence="4">
    <location>
        <begin position="34"/>
        <end position="53"/>
    </location>
</feature>
<dbReference type="Gene3D" id="1.10.357.10">
    <property type="entry name" value="Tetracycline Repressor, domain 2"/>
    <property type="match status" value="1"/>
</dbReference>
<evidence type="ECO:0000256" key="3">
    <source>
        <dbReference type="ARBA" id="ARBA00023163"/>
    </source>
</evidence>
<evidence type="ECO:0000313" key="6">
    <source>
        <dbReference type="EMBL" id="KPL76555.1"/>
    </source>
</evidence>
<keyword evidence="3" id="KW-0804">Transcription</keyword>
<dbReference type="RefSeq" id="WP_075063139.1">
    <property type="nucleotide sequence ID" value="NZ_LGCL01000025.1"/>
</dbReference>
<keyword evidence="7" id="KW-1185">Reference proteome</keyword>
<evidence type="ECO:0000259" key="5">
    <source>
        <dbReference type="PROSITE" id="PS50977"/>
    </source>
</evidence>
<dbReference type="PRINTS" id="PR00455">
    <property type="entry name" value="HTHTETR"/>
</dbReference>
<evidence type="ECO:0000256" key="2">
    <source>
        <dbReference type="ARBA" id="ARBA00023125"/>
    </source>
</evidence>